<accession>A0A6A6KQ26</accession>
<name>A0A6A6KQ26_HEVBR</name>
<dbReference type="EMBL" id="JAAGAX010000016">
    <property type="protein sequence ID" value="KAF2290018.1"/>
    <property type="molecule type" value="Genomic_DNA"/>
</dbReference>
<evidence type="ECO:0008006" key="3">
    <source>
        <dbReference type="Google" id="ProtNLM"/>
    </source>
</evidence>
<organism evidence="1 2">
    <name type="scientific">Hevea brasiliensis</name>
    <name type="common">Para rubber tree</name>
    <name type="synonym">Siphonia brasiliensis</name>
    <dbReference type="NCBI Taxonomy" id="3981"/>
    <lineage>
        <taxon>Eukaryota</taxon>
        <taxon>Viridiplantae</taxon>
        <taxon>Streptophyta</taxon>
        <taxon>Embryophyta</taxon>
        <taxon>Tracheophyta</taxon>
        <taxon>Spermatophyta</taxon>
        <taxon>Magnoliopsida</taxon>
        <taxon>eudicotyledons</taxon>
        <taxon>Gunneridae</taxon>
        <taxon>Pentapetalae</taxon>
        <taxon>rosids</taxon>
        <taxon>fabids</taxon>
        <taxon>Malpighiales</taxon>
        <taxon>Euphorbiaceae</taxon>
        <taxon>Crotonoideae</taxon>
        <taxon>Micrandreae</taxon>
        <taxon>Hevea</taxon>
    </lineage>
</organism>
<evidence type="ECO:0000313" key="2">
    <source>
        <dbReference type="Proteomes" id="UP000467840"/>
    </source>
</evidence>
<dbReference type="Proteomes" id="UP000467840">
    <property type="component" value="Chromosome 8"/>
</dbReference>
<dbReference type="AlphaFoldDB" id="A0A6A6KQ26"/>
<comment type="caution">
    <text evidence="1">The sequence shown here is derived from an EMBL/GenBank/DDBJ whole genome shotgun (WGS) entry which is preliminary data.</text>
</comment>
<gene>
    <name evidence="1" type="ORF">GH714_042379</name>
</gene>
<sequence>MSVDAAVVSNGVVGFGVAQGNEKGEIILAASKGFSGNWDVDLAEIHAIFFEVQTALAGIQWQIHYLASMAKDGIVDQHLSAWLEDVPPKLAAIAVGDMETEKSFEVPSWTLNGEMLKRPRVWFREAT</sequence>
<keyword evidence="2" id="KW-1185">Reference proteome</keyword>
<protein>
    <recommendedName>
        <fullName evidence="3">RNase H type-1 domain-containing protein</fullName>
    </recommendedName>
</protein>
<proteinExistence type="predicted"/>
<evidence type="ECO:0000313" key="1">
    <source>
        <dbReference type="EMBL" id="KAF2290018.1"/>
    </source>
</evidence>
<reference evidence="1 2" key="1">
    <citation type="journal article" date="2020" name="Mol. Plant">
        <title>The Chromosome-Based Rubber Tree Genome Provides New Insights into Spurge Genome Evolution and Rubber Biosynthesis.</title>
        <authorList>
            <person name="Liu J."/>
            <person name="Shi C."/>
            <person name="Shi C.C."/>
            <person name="Li W."/>
            <person name="Zhang Q.J."/>
            <person name="Zhang Y."/>
            <person name="Li K."/>
            <person name="Lu H.F."/>
            <person name="Shi C."/>
            <person name="Zhu S.T."/>
            <person name="Xiao Z.Y."/>
            <person name="Nan H."/>
            <person name="Yue Y."/>
            <person name="Zhu X.G."/>
            <person name="Wu Y."/>
            <person name="Hong X.N."/>
            <person name="Fan G.Y."/>
            <person name="Tong Y."/>
            <person name="Zhang D."/>
            <person name="Mao C.L."/>
            <person name="Liu Y.L."/>
            <person name="Hao S.J."/>
            <person name="Liu W.Q."/>
            <person name="Lv M.Q."/>
            <person name="Zhang H.B."/>
            <person name="Liu Y."/>
            <person name="Hu-Tang G.R."/>
            <person name="Wang J.P."/>
            <person name="Wang J.H."/>
            <person name="Sun Y.H."/>
            <person name="Ni S.B."/>
            <person name="Chen W.B."/>
            <person name="Zhang X.C."/>
            <person name="Jiao Y.N."/>
            <person name="Eichler E.E."/>
            <person name="Li G.H."/>
            <person name="Liu X."/>
            <person name="Gao L.Z."/>
        </authorList>
    </citation>
    <scope>NUCLEOTIDE SEQUENCE [LARGE SCALE GENOMIC DNA]</scope>
    <source>
        <strain evidence="2">cv. GT1</strain>
        <tissue evidence="1">Leaf</tissue>
    </source>
</reference>